<accession>A0A9E7MWA9</accession>
<name>A0A9E7MWA9_THEAG</name>
<dbReference type="KEGG" id="tagg:NF865_07160"/>
<evidence type="ECO:0000313" key="1">
    <source>
        <dbReference type="EMBL" id="USS40111.1"/>
    </source>
</evidence>
<gene>
    <name evidence="1" type="ORF">NF865_07160</name>
</gene>
<dbReference type="AlphaFoldDB" id="A0A9E7MWA9"/>
<sequence length="303" mass="33708">MSPVNGLKILVNGKMLAGVNLRRIGRAVNINKERVLKVMLPEEIVPRVVGNETVEILHAEFGRSGIYGISPKAILNGWKMLEESFDIRISEITKYQTILELQRYAATGFIAAVPRVIAPLSISGYSYGLHTSQNVHNCESKIEEFNNQVGKRLLDKIPKAIEDGKAKILQDFERKLASYSVEFKVITDIAKSGYSIEVNKSRESPDLYLEGSIPVEISAFYGKNLKRKIKKEAKQGDIIILDVTSHFVGIPLVVEKFFGKTSMGIREALKVASRIIEQGSKAVILYMKTPNNITNAKVLSFGI</sequence>
<protein>
    <submittedName>
        <fullName evidence="1">Uncharacterized protein</fullName>
    </submittedName>
</protein>
<dbReference type="Proteomes" id="UP001055732">
    <property type="component" value="Chromosome"/>
</dbReference>
<organism evidence="1 2">
    <name type="scientific">Thermococcus aggregans</name>
    <dbReference type="NCBI Taxonomy" id="110163"/>
    <lineage>
        <taxon>Archaea</taxon>
        <taxon>Methanobacteriati</taxon>
        <taxon>Methanobacteriota</taxon>
        <taxon>Thermococci</taxon>
        <taxon>Thermococcales</taxon>
        <taxon>Thermococcaceae</taxon>
        <taxon>Thermococcus</taxon>
    </lineage>
</organism>
<dbReference type="RefSeq" id="WP_253304068.1">
    <property type="nucleotide sequence ID" value="NZ_CP099582.1"/>
</dbReference>
<keyword evidence="2" id="KW-1185">Reference proteome</keyword>
<proteinExistence type="predicted"/>
<evidence type="ECO:0000313" key="2">
    <source>
        <dbReference type="Proteomes" id="UP001055732"/>
    </source>
</evidence>
<reference evidence="1" key="2">
    <citation type="submission" date="2022-06" db="EMBL/GenBank/DDBJ databases">
        <authorList>
            <person name="Park Y.-J."/>
        </authorList>
    </citation>
    <scope>NUCLEOTIDE SEQUENCE</scope>
    <source>
        <strain evidence="1">TY</strain>
    </source>
</reference>
<dbReference type="EMBL" id="CP099582">
    <property type="protein sequence ID" value="USS40111.1"/>
    <property type="molecule type" value="Genomic_DNA"/>
</dbReference>
<reference evidence="1" key="1">
    <citation type="journal article" date="1998" name="Int. J. Syst. Bacteriol. 48 Pt">
        <title>Thermococcus guaymasensis sp. nov. and Thermococcus aggregans sp. nov., two novel thermophilic archaea isolated from the Guaymas Basin hydrothermal vent site.</title>
        <authorList>
            <person name="Canganella F."/>
            <person name="Jones W.J."/>
            <person name="Gambacorta A."/>
            <person name="Antranikian G."/>
        </authorList>
    </citation>
    <scope>NUCLEOTIDE SEQUENCE</scope>
    <source>
        <strain evidence="1">TY</strain>
    </source>
</reference>